<dbReference type="Pfam" id="PF07160">
    <property type="entry name" value="SKA1"/>
    <property type="match status" value="1"/>
</dbReference>
<evidence type="ECO:0000313" key="4">
    <source>
        <dbReference type="Proteomes" id="UP001311232"/>
    </source>
</evidence>
<dbReference type="GO" id="GO:0031110">
    <property type="term" value="P:regulation of microtubule polymerization or depolymerization"/>
    <property type="evidence" value="ECO:0007669"/>
    <property type="project" value="TreeGrafter"/>
</dbReference>
<name>A0AAV9R8J9_9TELE</name>
<dbReference type="Gene3D" id="6.10.250.1370">
    <property type="match status" value="1"/>
</dbReference>
<accession>A0AAV9R8J9</accession>
<comment type="caution">
    <text evidence="3">The sequence shown here is derived from an EMBL/GenBank/DDBJ whole genome shotgun (WGS) entry which is preliminary data.</text>
</comment>
<organism evidence="3 4">
    <name type="scientific">Crenichthys baileyi</name>
    <name type="common">White River springfish</name>
    <dbReference type="NCBI Taxonomy" id="28760"/>
    <lineage>
        <taxon>Eukaryota</taxon>
        <taxon>Metazoa</taxon>
        <taxon>Chordata</taxon>
        <taxon>Craniata</taxon>
        <taxon>Vertebrata</taxon>
        <taxon>Euteleostomi</taxon>
        <taxon>Actinopterygii</taxon>
        <taxon>Neopterygii</taxon>
        <taxon>Teleostei</taxon>
        <taxon>Neoteleostei</taxon>
        <taxon>Acanthomorphata</taxon>
        <taxon>Ovalentaria</taxon>
        <taxon>Atherinomorphae</taxon>
        <taxon>Cyprinodontiformes</taxon>
        <taxon>Goodeidae</taxon>
        <taxon>Crenichthys</taxon>
    </lineage>
</organism>
<protein>
    <recommendedName>
        <fullName evidence="5">Spindle and kinetochore-associated protein 1</fullName>
    </recommendedName>
</protein>
<dbReference type="PANTHER" id="PTHR28573">
    <property type="entry name" value="SPINDLE AND KINETOCHORE-ASSOCIATED PROTEIN 1"/>
    <property type="match status" value="1"/>
</dbReference>
<proteinExistence type="predicted"/>
<reference evidence="3 4" key="1">
    <citation type="submission" date="2021-06" db="EMBL/GenBank/DDBJ databases">
        <authorList>
            <person name="Palmer J.M."/>
        </authorList>
    </citation>
    <scope>NUCLEOTIDE SEQUENCE [LARGE SCALE GENOMIC DNA]</scope>
    <source>
        <strain evidence="3 4">MEX-2019</strain>
        <tissue evidence="3">Muscle</tissue>
    </source>
</reference>
<evidence type="ECO:0000256" key="2">
    <source>
        <dbReference type="SAM" id="MobiDB-lite"/>
    </source>
</evidence>
<dbReference type="GO" id="GO:0007059">
    <property type="term" value="P:chromosome segregation"/>
    <property type="evidence" value="ECO:0007669"/>
    <property type="project" value="InterPro"/>
</dbReference>
<evidence type="ECO:0000313" key="3">
    <source>
        <dbReference type="EMBL" id="KAK5605134.1"/>
    </source>
</evidence>
<dbReference type="InterPro" id="IPR009829">
    <property type="entry name" value="SKA1"/>
</dbReference>
<gene>
    <name evidence="3" type="ORF">CRENBAI_024933</name>
</gene>
<feature type="region of interest" description="Disordered" evidence="2">
    <location>
        <begin position="88"/>
        <end position="121"/>
    </location>
</feature>
<keyword evidence="4" id="KW-1185">Reference proteome</keyword>
<keyword evidence="1" id="KW-0175">Coiled coil</keyword>
<evidence type="ECO:0008006" key="5">
    <source>
        <dbReference type="Google" id="ProtNLM"/>
    </source>
</evidence>
<dbReference type="PANTHER" id="PTHR28573:SF1">
    <property type="entry name" value="SPINDLE AND KINETOCHORE-ASSOCIATED PROTEIN 1"/>
    <property type="match status" value="1"/>
</dbReference>
<dbReference type="GO" id="GO:0005876">
    <property type="term" value="C:spindle microtubule"/>
    <property type="evidence" value="ECO:0007669"/>
    <property type="project" value="TreeGrafter"/>
</dbReference>
<dbReference type="EMBL" id="JAHHUM010002313">
    <property type="protein sequence ID" value="KAK5605134.1"/>
    <property type="molecule type" value="Genomic_DNA"/>
</dbReference>
<sequence>MGDLEEIIQHFQNKLSSLQRMLDLSATDLPKQKIKKLGQEILELDRILEEFEKCVDHQKEHLKQLKELEKLFQNDLETVQHMKDNIAAHIPRKKSPVKEDRPAVTQNTAADVQPAQAENVKKTSKSFVKEMECITLQEYESIPQ</sequence>
<dbReference type="Proteomes" id="UP001311232">
    <property type="component" value="Unassembled WGS sequence"/>
</dbReference>
<evidence type="ECO:0000256" key="1">
    <source>
        <dbReference type="SAM" id="Coils"/>
    </source>
</evidence>
<dbReference type="GO" id="GO:0008017">
    <property type="term" value="F:microtubule binding"/>
    <property type="evidence" value="ECO:0007669"/>
    <property type="project" value="InterPro"/>
</dbReference>
<dbReference type="GO" id="GO:0051301">
    <property type="term" value="P:cell division"/>
    <property type="evidence" value="ECO:0007669"/>
    <property type="project" value="InterPro"/>
</dbReference>
<dbReference type="GO" id="GO:0000278">
    <property type="term" value="P:mitotic cell cycle"/>
    <property type="evidence" value="ECO:0007669"/>
    <property type="project" value="TreeGrafter"/>
</dbReference>
<feature type="coiled-coil region" evidence="1">
    <location>
        <begin position="48"/>
        <end position="85"/>
    </location>
</feature>
<dbReference type="GO" id="GO:0000940">
    <property type="term" value="C:outer kinetochore"/>
    <property type="evidence" value="ECO:0007669"/>
    <property type="project" value="TreeGrafter"/>
</dbReference>
<dbReference type="GO" id="GO:0072686">
    <property type="term" value="C:mitotic spindle"/>
    <property type="evidence" value="ECO:0007669"/>
    <property type="project" value="TreeGrafter"/>
</dbReference>
<dbReference type="AlphaFoldDB" id="A0AAV9R8J9"/>